<proteinExistence type="predicted"/>
<dbReference type="AlphaFoldDB" id="A0A8T2N1F6"/>
<gene>
    <name evidence="1" type="ORF">JZ751_009347</name>
</gene>
<accession>A0A8T2N1F6</accession>
<name>A0A8T2N1F6_9TELE</name>
<dbReference type="EMBL" id="JAFBMS010000168">
    <property type="protein sequence ID" value="KAG9333944.1"/>
    <property type="molecule type" value="Genomic_DNA"/>
</dbReference>
<comment type="caution">
    <text evidence="1">The sequence shown here is derived from an EMBL/GenBank/DDBJ whole genome shotgun (WGS) entry which is preliminary data.</text>
</comment>
<keyword evidence="2" id="KW-1185">Reference proteome</keyword>
<organism evidence="1 2">
    <name type="scientific">Albula glossodonta</name>
    <name type="common">roundjaw bonefish</name>
    <dbReference type="NCBI Taxonomy" id="121402"/>
    <lineage>
        <taxon>Eukaryota</taxon>
        <taxon>Metazoa</taxon>
        <taxon>Chordata</taxon>
        <taxon>Craniata</taxon>
        <taxon>Vertebrata</taxon>
        <taxon>Euteleostomi</taxon>
        <taxon>Actinopterygii</taxon>
        <taxon>Neopterygii</taxon>
        <taxon>Teleostei</taxon>
        <taxon>Albuliformes</taxon>
        <taxon>Albulidae</taxon>
        <taxon>Albula</taxon>
    </lineage>
</organism>
<protein>
    <submittedName>
        <fullName evidence="1">Uncharacterized protein</fullName>
    </submittedName>
</protein>
<evidence type="ECO:0000313" key="1">
    <source>
        <dbReference type="EMBL" id="KAG9333944.1"/>
    </source>
</evidence>
<reference evidence="1" key="1">
    <citation type="thesis" date="2021" institute="BYU ScholarsArchive" country="Provo, UT, USA">
        <title>Applications of and Algorithms for Genome Assembly and Genomic Analyses with an Emphasis on Marine Teleosts.</title>
        <authorList>
            <person name="Pickett B.D."/>
        </authorList>
    </citation>
    <scope>NUCLEOTIDE SEQUENCE</scope>
    <source>
        <strain evidence="1">HI-2016</strain>
    </source>
</reference>
<dbReference type="Proteomes" id="UP000824540">
    <property type="component" value="Unassembled WGS sequence"/>
</dbReference>
<sequence>MYWFSMLQVMEEWVELDQEELVEWVELDQEEWVELVEWAELDQEEWVELVEWVELDQEEWVELEEWVGLDQEEWVELGVVSWESVACHKLMEVMERGGQDFHLSNAAKYAALQGFLGAGGYRGGAGCQGKYCGRRRK</sequence>
<evidence type="ECO:0000313" key="2">
    <source>
        <dbReference type="Proteomes" id="UP000824540"/>
    </source>
</evidence>